<organism evidence="1">
    <name type="scientific">Timema tahoe</name>
    <dbReference type="NCBI Taxonomy" id="61484"/>
    <lineage>
        <taxon>Eukaryota</taxon>
        <taxon>Metazoa</taxon>
        <taxon>Ecdysozoa</taxon>
        <taxon>Arthropoda</taxon>
        <taxon>Hexapoda</taxon>
        <taxon>Insecta</taxon>
        <taxon>Pterygota</taxon>
        <taxon>Neoptera</taxon>
        <taxon>Polyneoptera</taxon>
        <taxon>Phasmatodea</taxon>
        <taxon>Timematodea</taxon>
        <taxon>Timematoidea</taxon>
        <taxon>Timematidae</taxon>
        <taxon>Timema</taxon>
    </lineage>
</organism>
<reference evidence="1" key="1">
    <citation type="submission" date="2020-11" db="EMBL/GenBank/DDBJ databases">
        <authorList>
            <person name="Tran Van P."/>
        </authorList>
    </citation>
    <scope>NUCLEOTIDE SEQUENCE</scope>
</reference>
<sequence length="12" mass="1378">METQLTDANKQV</sequence>
<proteinExistence type="predicted"/>
<accession>A0A7R9P226</accession>
<dbReference type="EMBL" id="OE017538">
    <property type="protein sequence ID" value="CAD7464605.1"/>
    <property type="molecule type" value="Genomic_DNA"/>
</dbReference>
<protein>
    <submittedName>
        <fullName evidence="1">Uncharacterized protein</fullName>
    </submittedName>
</protein>
<name>A0A7R9P226_9NEOP</name>
<evidence type="ECO:0000313" key="1">
    <source>
        <dbReference type="EMBL" id="CAD7464605.1"/>
    </source>
</evidence>
<gene>
    <name evidence="1" type="ORF">TTEB3V08_LOCUS12482</name>
</gene>